<organism evidence="3 4">
    <name type="scientific">Rangifer tarandus platyrhynchus</name>
    <name type="common">Svalbard reindeer</name>
    <dbReference type="NCBI Taxonomy" id="3082113"/>
    <lineage>
        <taxon>Eukaryota</taxon>
        <taxon>Metazoa</taxon>
        <taxon>Chordata</taxon>
        <taxon>Craniata</taxon>
        <taxon>Vertebrata</taxon>
        <taxon>Euteleostomi</taxon>
        <taxon>Mammalia</taxon>
        <taxon>Eutheria</taxon>
        <taxon>Laurasiatheria</taxon>
        <taxon>Artiodactyla</taxon>
        <taxon>Ruminantia</taxon>
        <taxon>Pecora</taxon>
        <taxon>Cervidae</taxon>
        <taxon>Odocoileinae</taxon>
        <taxon>Rangifer</taxon>
    </lineage>
</organism>
<evidence type="ECO:0000313" key="4">
    <source>
        <dbReference type="Proteomes" id="UP001176941"/>
    </source>
</evidence>
<keyword evidence="4" id="KW-1185">Reference proteome</keyword>
<proteinExistence type="predicted"/>
<evidence type="ECO:0000313" key="3">
    <source>
        <dbReference type="EMBL" id="CAI9164143.1"/>
    </source>
</evidence>
<keyword evidence="2" id="KW-0472">Membrane</keyword>
<name>A0ABN8YRY8_RANTA</name>
<dbReference type="Proteomes" id="UP001176941">
    <property type="component" value="Chromosome 22"/>
</dbReference>
<feature type="region of interest" description="Disordered" evidence="1">
    <location>
        <begin position="168"/>
        <end position="187"/>
    </location>
</feature>
<keyword evidence="2" id="KW-0812">Transmembrane</keyword>
<accession>A0ABN8YRY8</accession>
<protein>
    <submittedName>
        <fullName evidence="3">Uncharacterized protein</fullName>
    </submittedName>
</protein>
<evidence type="ECO:0000256" key="1">
    <source>
        <dbReference type="SAM" id="MobiDB-lite"/>
    </source>
</evidence>
<keyword evidence="2" id="KW-1133">Transmembrane helix</keyword>
<dbReference type="EMBL" id="OX459958">
    <property type="protein sequence ID" value="CAI9164143.1"/>
    <property type="molecule type" value="Genomic_DNA"/>
</dbReference>
<evidence type="ECO:0000256" key="2">
    <source>
        <dbReference type="SAM" id="Phobius"/>
    </source>
</evidence>
<feature type="transmembrane region" description="Helical" evidence="2">
    <location>
        <begin position="130"/>
        <end position="147"/>
    </location>
</feature>
<gene>
    <name evidence="3" type="ORF">MRATA1EN1_LOCUS13105</name>
</gene>
<sequence length="187" mass="20621">MKSTSYAIFRHFCRGSLLSLNCIRRSADRGCVWLLAATWKGDLSEMRQLCPSLFHATSGGPLKQVMRLIPLQLTASDSWTGKYPGDRGGGSWRPFSYLKEPGGHLPCFINAGWCRPPACHFSTAARRPCSHLLFSSICILLGGFLYFRPAFQLGIRYKEAFPSGTSGKELACQDSSPSSHQGRPACK</sequence>
<reference evidence="3" key="1">
    <citation type="submission" date="2023-04" db="EMBL/GenBank/DDBJ databases">
        <authorList>
            <consortium name="ELIXIR-Norway"/>
        </authorList>
    </citation>
    <scope>NUCLEOTIDE SEQUENCE [LARGE SCALE GENOMIC DNA]</scope>
</reference>